<name>C9Z9U2_STRSW</name>
<dbReference type="Proteomes" id="UP000001444">
    <property type="component" value="Chromosome"/>
</dbReference>
<gene>
    <name evidence="1" type="ordered locus">SCAB_90881</name>
</gene>
<sequence>MTGLEATRAALRELEGQPFTAIGRAATLVWLTFGDDVSWVDHHGEHTVRPEMSLHLQCRWRLLNGVSAMVQEGDLYVPGARAGAGFEAGGDIGTSRFDDRVETVTQLIAADAPVVDHVRIGDEFDLQLMLSSGMFLEVFPAGRPEWEDWRFLSSGEERSHYVVENGSVFKA</sequence>
<dbReference type="KEGG" id="scb:SCAB_90881"/>
<keyword evidence="2" id="KW-1185">Reference proteome</keyword>
<evidence type="ECO:0000313" key="1">
    <source>
        <dbReference type="EMBL" id="CBG76020.1"/>
    </source>
</evidence>
<protein>
    <submittedName>
        <fullName evidence="1">Uncharacterized protein</fullName>
    </submittedName>
</protein>
<dbReference type="eggNOG" id="ENOG5033JNK">
    <property type="taxonomic scope" value="Bacteria"/>
</dbReference>
<reference evidence="1 2" key="1">
    <citation type="journal article" date="2010" name="Mol. Plant Microbe Interact.">
        <title>Streptomyces scabies 87-22 contains a coronafacic acid-like biosynthetic cluster that contributes to plant-microbe interactions.</title>
        <authorList>
            <person name="Bignell D.R."/>
            <person name="Seipke R.F."/>
            <person name="Huguet-Tapia J.C."/>
            <person name="Chambers A.H."/>
            <person name="Parry R.J."/>
            <person name="Loria R."/>
        </authorList>
    </citation>
    <scope>NUCLEOTIDE SEQUENCE [LARGE SCALE GENOMIC DNA]</scope>
    <source>
        <strain evidence="1 2">87.22</strain>
    </source>
</reference>
<dbReference type="EMBL" id="FN554889">
    <property type="protein sequence ID" value="CBG76020.1"/>
    <property type="molecule type" value="Genomic_DNA"/>
</dbReference>
<dbReference type="STRING" id="680198.SCAB_90881"/>
<organism evidence="1 2">
    <name type="scientific">Streptomyces scabiei (strain 87.22)</name>
    <dbReference type="NCBI Taxonomy" id="680198"/>
    <lineage>
        <taxon>Bacteria</taxon>
        <taxon>Bacillati</taxon>
        <taxon>Actinomycetota</taxon>
        <taxon>Actinomycetes</taxon>
        <taxon>Kitasatosporales</taxon>
        <taxon>Streptomycetaceae</taxon>
        <taxon>Streptomyces</taxon>
    </lineage>
</organism>
<accession>C9Z9U2</accession>
<dbReference type="RefSeq" id="WP_013006450.1">
    <property type="nucleotide sequence ID" value="NC_013929.1"/>
</dbReference>
<dbReference type="HOGENOM" id="CLU_1552219_0_0_11"/>
<evidence type="ECO:0000313" key="2">
    <source>
        <dbReference type="Proteomes" id="UP000001444"/>
    </source>
</evidence>
<proteinExistence type="predicted"/>
<dbReference type="AlphaFoldDB" id="C9Z9U2"/>
<dbReference type="GeneID" id="24308209"/>